<feature type="domain" description="DUF202" evidence="5">
    <location>
        <begin position="8"/>
        <end position="68"/>
    </location>
</feature>
<evidence type="ECO:0000313" key="6">
    <source>
        <dbReference type="EMBL" id="TGG78872.1"/>
    </source>
</evidence>
<name>A0A6C1BZB9_9ACTN</name>
<evidence type="ECO:0000256" key="1">
    <source>
        <dbReference type="ARBA" id="ARBA00004127"/>
    </source>
</evidence>
<dbReference type="Proteomes" id="UP000298111">
    <property type="component" value="Unassembled WGS sequence"/>
</dbReference>
<proteinExistence type="predicted"/>
<reference evidence="6 7" key="1">
    <citation type="submission" date="2018-10" db="EMBL/GenBank/DDBJ databases">
        <title>Isolation of pseudouridimycin from Streptomyces albus DSM 40763.</title>
        <authorList>
            <person name="Rosenqvist P."/>
            <person name="Metsae-Ketelae M."/>
            <person name="Virta P."/>
        </authorList>
    </citation>
    <scope>NUCLEOTIDE SEQUENCE [LARGE SCALE GENOMIC DNA]</scope>
    <source>
        <strain evidence="6 7">DSM 40763</strain>
    </source>
</reference>
<keyword evidence="3" id="KW-1133">Transmembrane helix</keyword>
<keyword evidence="2" id="KW-0812">Transmembrane</keyword>
<dbReference type="AlphaFoldDB" id="A0A6C1BZB9"/>
<comment type="subcellular location">
    <subcellularLocation>
        <location evidence="1">Endomembrane system</location>
        <topology evidence="1">Multi-pass membrane protein</topology>
    </subcellularLocation>
</comment>
<sequence length="102" mass="10696">MCETPPRDPGVQPERTWLAWRRTTLTYAVSVGLAARVAVAEHSATAVAAAALGAVAWAALLLTAQRRRRGLAVRQPAPMDAVQVIGTLASVLVLIVVGGMLL</sequence>
<evidence type="ECO:0000256" key="2">
    <source>
        <dbReference type="ARBA" id="ARBA00022692"/>
    </source>
</evidence>
<evidence type="ECO:0000313" key="7">
    <source>
        <dbReference type="Proteomes" id="UP000298111"/>
    </source>
</evidence>
<dbReference type="InterPro" id="IPR003807">
    <property type="entry name" value="DUF202"/>
</dbReference>
<dbReference type="Pfam" id="PF02656">
    <property type="entry name" value="DUF202"/>
    <property type="match status" value="1"/>
</dbReference>
<protein>
    <submittedName>
        <fullName evidence="6">DUF202 domain-containing protein</fullName>
    </submittedName>
</protein>
<comment type="caution">
    <text evidence="6">The sequence shown here is derived from an EMBL/GenBank/DDBJ whole genome shotgun (WGS) entry which is preliminary data.</text>
</comment>
<accession>A0A6C1BZB9</accession>
<dbReference type="GeneID" id="75184662"/>
<keyword evidence="4" id="KW-0472">Membrane</keyword>
<dbReference type="EMBL" id="RCIY01000085">
    <property type="protein sequence ID" value="TGG78872.1"/>
    <property type="molecule type" value="Genomic_DNA"/>
</dbReference>
<dbReference type="RefSeq" id="WP_030408049.1">
    <property type="nucleotide sequence ID" value="NZ_BBQG01000043.1"/>
</dbReference>
<dbReference type="GO" id="GO:0012505">
    <property type="term" value="C:endomembrane system"/>
    <property type="evidence" value="ECO:0007669"/>
    <property type="project" value="UniProtKB-SubCell"/>
</dbReference>
<evidence type="ECO:0000256" key="4">
    <source>
        <dbReference type="ARBA" id="ARBA00023136"/>
    </source>
</evidence>
<organism evidence="6 7">
    <name type="scientific">Streptomyces albus</name>
    <dbReference type="NCBI Taxonomy" id="1888"/>
    <lineage>
        <taxon>Bacteria</taxon>
        <taxon>Bacillati</taxon>
        <taxon>Actinomycetota</taxon>
        <taxon>Actinomycetes</taxon>
        <taxon>Kitasatosporales</taxon>
        <taxon>Streptomycetaceae</taxon>
        <taxon>Streptomyces</taxon>
    </lineage>
</organism>
<gene>
    <name evidence="6" type="ORF">D8771_24235</name>
</gene>
<evidence type="ECO:0000259" key="5">
    <source>
        <dbReference type="Pfam" id="PF02656"/>
    </source>
</evidence>
<evidence type="ECO:0000256" key="3">
    <source>
        <dbReference type="ARBA" id="ARBA00022989"/>
    </source>
</evidence>